<dbReference type="CDD" id="cd05188">
    <property type="entry name" value="MDR"/>
    <property type="match status" value="1"/>
</dbReference>
<evidence type="ECO:0000256" key="2">
    <source>
        <dbReference type="ARBA" id="ARBA00008072"/>
    </source>
</evidence>
<dbReference type="EMBL" id="JAKNSF020000029">
    <property type="protein sequence ID" value="KAK7729316.1"/>
    <property type="molecule type" value="Genomic_DNA"/>
</dbReference>
<evidence type="ECO:0000256" key="3">
    <source>
        <dbReference type="ARBA" id="ARBA00022723"/>
    </source>
</evidence>
<gene>
    <name evidence="8" type="ORF">SLS63_006189</name>
</gene>
<feature type="domain" description="Alcohol dehydrogenase-like N-terminal" evidence="7">
    <location>
        <begin position="55"/>
        <end position="170"/>
    </location>
</feature>
<evidence type="ECO:0000256" key="5">
    <source>
        <dbReference type="ARBA" id="ARBA00023002"/>
    </source>
</evidence>
<keyword evidence="9" id="KW-1185">Reference proteome</keyword>
<dbReference type="PANTHER" id="PTHR43350">
    <property type="entry name" value="NAD-DEPENDENT ALCOHOL DEHYDROGENASE"/>
    <property type="match status" value="1"/>
</dbReference>
<name>A0ABR1P8U6_DIAER</name>
<evidence type="ECO:0000313" key="9">
    <source>
        <dbReference type="Proteomes" id="UP001430848"/>
    </source>
</evidence>
<keyword evidence="3" id="KW-0479">Metal-binding</keyword>
<dbReference type="InterPro" id="IPR013149">
    <property type="entry name" value="ADH-like_C"/>
</dbReference>
<evidence type="ECO:0000259" key="7">
    <source>
        <dbReference type="Pfam" id="PF08240"/>
    </source>
</evidence>
<evidence type="ECO:0000313" key="8">
    <source>
        <dbReference type="EMBL" id="KAK7729316.1"/>
    </source>
</evidence>
<evidence type="ECO:0000256" key="4">
    <source>
        <dbReference type="ARBA" id="ARBA00022833"/>
    </source>
</evidence>
<dbReference type="Proteomes" id="UP001430848">
    <property type="component" value="Unassembled WGS sequence"/>
</dbReference>
<evidence type="ECO:0000256" key="1">
    <source>
        <dbReference type="ARBA" id="ARBA00001947"/>
    </source>
</evidence>
<dbReference type="SUPFAM" id="SSF51735">
    <property type="entry name" value="NAD(P)-binding Rossmann-fold domains"/>
    <property type="match status" value="1"/>
</dbReference>
<comment type="caution">
    <text evidence="8">The sequence shown here is derived from an EMBL/GenBank/DDBJ whole genome shotgun (WGS) entry which is preliminary data.</text>
</comment>
<accession>A0ABR1P8U6</accession>
<dbReference type="InterPro" id="IPR036291">
    <property type="entry name" value="NAD(P)-bd_dom_sf"/>
</dbReference>
<dbReference type="PANTHER" id="PTHR43350:SF17">
    <property type="entry name" value="NAD-DEPENDENT ALCOHOL DEHYDROGENASE"/>
    <property type="match status" value="1"/>
</dbReference>
<organism evidence="8 9">
    <name type="scientific">Diaporthe eres</name>
    <name type="common">Phomopsis oblonga</name>
    <dbReference type="NCBI Taxonomy" id="83184"/>
    <lineage>
        <taxon>Eukaryota</taxon>
        <taxon>Fungi</taxon>
        <taxon>Dikarya</taxon>
        <taxon>Ascomycota</taxon>
        <taxon>Pezizomycotina</taxon>
        <taxon>Sordariomycetes</taxon>
        <taxon>Sordariomycetidae</taxon>
        <taxon>Diaporthales</taxon>
        <taxon>Diaporthaceae</taxon>
        <taxon>Diaporthe</taxon>
        <taxon>Diaporthe eres species complex</taxon>
    </lineage>
</organism>
<dbReference type="Gene3D" id="3.40.50.720">
    <property type="entry name" value="NAD(P)-binding Rossmann-like Domain"/>
    <property type="match status" value="1"/>
</dbReference>
<dbReference type="InterPro" id="IPR013154">
    <property type="entry name" value="ADH-like_N"/>
</dbReference>
<dbReference type="SUPFAM" id="SSF50129">
    <property type="entry name" value="GroES-like"/>
    <property type="match status" value="1"/>
</dbReference>
<dbReference type="InterPro" id="IPR011032">
    <property type="entry name" value="GroES-like_sf"/>
</dbReference>
<protein>
    <recommendedName>
        <fullName evidence="10">Alcohol dehydrogenase-like C-terminal domain-containing protein</fullName>
    </recommendedName>
</protein>
<dbReference type="Gene3D" id="3.90.180.10">
    <property type="entry name" value="Medium-chain alcohol dehydrogenases, catalytic domain"/>
    <property type="match status" value="1"/>
</dbReference>
<feature type="domain" description="Alcohol dehydrogenase-like C-terminal" evidence="6">
    <location>
        <begin position="225"/>
        <end position="358"/>
    </location>
</feature>
<evidence type="ECO:0008006" key="10">
    <source>
        <dbReference type="Google" id="ProtNLM"/>
    </source>
</evidence>
<keyword evidence="4" id="KW-0862">Zinc</keyword>
<reference evidence="8 9" key="1">
    <citation type="submission" date="2024-02" db="EMBL/GenBank/DDBJ databases">
        <title>De novo assembly and annotation of 12 fungi associated with fruit tree decline syndrome in Ontario, Canada.</title>
        <authorList>
            <person name="Sulman M."/>
            <person name="Ellouze W."/>
            <person name="Ilyukhin E."/>
        </authorList>
    </citation>
    <scope>NUCLEOTIDE SEQUENCE [LARGE SCALE GENOMIC DNA]</scope>
    <source>
        <strain evidence="8 9">M169</strain>
    </source>
</reference>
<comment type="similarity">
    <text evidence="2">Belongs to the zinc-containing alcohol dehydrogenase family.</text>
</comment>
<comment type="cofactor">
    <cofactor evidence="1">
        <name>Zn(2+)</name>
        <dbReference type="ChEBI" id="CHEBI:29105"/>
    </cofactor>
</comment>
<dbReference type="Pfam" id="PF00107">
    <property type="entry name" value="ADH_zinc_N"/>
    <property type="match status" value="1"/>
</dbReference>
<keyword evidence="5" id="KW-0560">Oxidoreductase</keyword>
<sequence length="401" mass="42996">MAPAYSNPILPDVKDPPPLEVSFELTEIPSQHRALLLRELGKPLVLETRPTPKAGPGSVVVQIISVSIRSNSPEVFQDPNSGHPLPIPLVPGCMALGRVREIGPDATRLKPGQLVFFHPYIIGRDDPGAKYVSGFMEVSNEGSKKLSRGEWRDSTLGEYAKLPLENCYPLDETRLLGDPKDSGLGYTLDDLTHLFSMLIPFGGLEDIDIKAGETVVIAPATGRYGSGAVHSALALGARVIAIGPNADVLEQLSVINPGRLSTVRITGDTDKDTEALRRTAGPAGVDAFWDMSPAAAGASTHFTTCLNVLKHGARVVLMGSVLDGVSFSYMDILGRGLTIKGTWMCTREQTRKLLRLVETGLLPLGQRAGMGPVRKFGLEQWKQALDAAGEMIGHGEIVITP</sequence>
<evidence type="ECO:0000259" key="6">
    <source>
        <dbReference type="Pfam" id="PF00107"/>
    </source>
</evidence>
<dbReference type="Pfam" id="PF08240">
    <property type="entry name" value="ADH_N"/>
    <property type="match status" value="1"/>
</dbReference>
<proteinExistence type="inferred from homology"/>